<dbReference type="InterPro" id="IPR000524">
    <property type="entry name" value="Tscrpt_reg_HTH_GntR"/>
</dbReference>
<sequence>MPPADLPPAAGIDRRSALPLWAQVRADVERRLRRGEFASAFPGEMALVAEYGVSRHTVRQALRSLRESGLVEAGRGRAPRVSADEIAQPHGALYSLFSSVRDSGHAQRSLVRALDARADGTVATRLGLEESTPLVYLERIRLADDEPLAMDRVWLPARLAAPLLEADFTETSLYDELDRRCGVRLTGGRERVRAVVPTPAERVLLGIGQDTAALAMERTGELRGRPVEWRQTLVRGDRFSLLTEFAGGDRVSLTVSDRATAGADR</sequence>
<evidence type="ECO:0000313" key="5">
    <source>
        <dbReference type="EMBL" id="GAA4668458.1"/>
    </source>
</evidence>
<evidence type="ECO:0000256" key="1">
    <source>
        <dbReference type="ARBA" id="ARBA00023015"/>
    </source>
</evidence>
<reference evidence="6" key="1">
    <citation type="journal article" date="2019" name="Int. J. Syst. Evol. Microbiol.">
        <title>The Global Catalogue of Microorganisms (GCM) 10K type strain sequencing project: providing services to taxonomists for standard genome sequencing and annotation.</title>
        <authorList>
            <consortium name="The Broad Institute Genomics Platform"/>
            <consortium name="The Broad Institute Genome Sequencing Center for Infectious Disease"/>
            <person name="Wu L."/>
            <person name="Ma J."/>
        </authorList>
    </citation>
    <scope>NUCLEOTIDE SEQUENCE [LARGE SCALE GENOMIC DNA]</scope>
    <source>
        <strain evidence="6">JCM 18127</strain>
    </source>
</reference>
<dbReference type="RefSeq" id="WP_345262028.1">
    <property type="nucleotide sequence ID" value="NZ_BAABIM010000001.1"/>
</dbReference>
<dbReference type="SUPFAM" id="SSF64288">
    <property type="entry name" value="Chorismate lyase-like"/>
    <property type="match status" value="1"/>
</dbReference>
<protein>
    <submittedName>
        <fullName evidence="5">GntR family transcriptional regulator</fullName>
    </submittedName>
</protein>
<dbReference type="InterPro" id="IPR036388">
    <property type="entry name" value="WH-like_DNA-bd_sf"/>
</dbReference>
<dbReference type="Pfam" id="PF07702">
    <property type="entry name" value="UTRA"/>
    <property type="match status" value="1"/>
</dbReference>
<dbReference type="InterPro" id="IPR028978">
    <property type="entry name" value="Chorismate_lyase_/UTRA_dom_sf"/>
</dbReference>
<keyword evidence="2" id="KW-0238">DNA-binding</keyword>
<dbReference type="Pfam" id="PF00392">
    <property type="entry name" value="GntR"/>
    <property type="match status" value="1"/>
</dbReference>
<dbReference type="InterPro" id="IPR036390">
    <property type="entry name" value="WH_DNA-bd_sf"/>
</dbReference>
<proteinExistence type="predicted"/>
<comment type="caution">
    <text evidence="5">The sequence shown here is derived from an EMBL/GenBank/DDBJ whole genome shotgun (WGS) entry which is preliminary data.</text>
</comment>
<keyword evidence="1" id="KW-0805">Transcription regulation</keyword>
<feature type="domain" description="HTH gntR-type" evidence="4">
    <location>
        <begin position="18"/>
        <end position="84"/>
    </location>
</feature>
<dbReference type="PRINTS" id="PR00035">
    <property type="entry name" value="HTHGNTR"/>
</dbReference>
<dbReference type="SMART" id="SM00345">
    <property type="entry name" value="HTH_GNTR"/>
    <property type="match status" value="1"/>
</dbReference>
<dbReference type="PANTHER" id="PTHR44846:SF1">
    <property type="entry name" value="MANNOSYL-D-GLYCERATE TRANSPORT_METABOLISM SYSTEM REPRESSOR MNGR-RELATED"/>
    <property type="match status" value="1"/>
</dbReference>
<dbReference type="CDD" id="cd07377">
    <property type="entry name" value="WHTH_GntR"/>
    <property type="match status" value="1"/>
</dbReference>
<organism evidence="5 6">
    <name type="scientific">Nocardioides nanhaiensis</name>
    <dbReference type="NCBI Taxonomy" id="1476871"/>
    <lineage>
        <taxon>Bacteria</taxon>
        <taxon>Bacillati</taxon>
        <taxon>Actinomycetota</taxon>
        <taxon>Actinomycetes</taxon>
        <taxon>Propionibacteriales</taxon>
        <taxon>Nocardioidaceae</taxon>
        <taxon>Nocardioides</taxon>
    </lineage>
</organism>
<dbReference type="PROSITE" id="PS50949">
    <property type="entry name" value="HTH_GNTR"/>
    <property type="match status" value="1"/>
</dbReference>
<dbReference type="PANTHER" id="PTHR44846">
    <property type="entry name" value="MANNOSYL-D-GLYCERATE TRANSPORT/METABOLISM SYSTEM REPRESSOR MNGR-RELATED"/>
    <property type="match status" value="1"/>
</dbReference>
<dbReference type="InterPro" id="IPR011663">
    <property type="entry name" value="UTRA"/>
</dbReference>
<evidence type="ECO:0000256" key="3">
    <source>
        <dbReference type="ARBA" id="ARBA00023163"/>
    </source>
</evidence>
<name>A0ABP8VQL3_9ACTN</name>
<dbReference type="EMBL" id="BAABIM010000001">
    <property type="protein sequence ID" value="GAA4668458.1"/>
    <property type="molecule type" value="Genomic_DNA"/>
</dbReference>
<evidence type="ECO:0000256" key="2">
    <source>
        <dbReference type="ARBA" id="ARBA00023125"/>
    </source>
</evidence>
<accession>A0ABP8VQL3</accession>
<gene>
    <name evidence="5" type="ORF">GCM10023226_00490</name>
</gene>
<dbReference type="SMART" id="SM00866">
    <property type="entry name" value="UTRA"/>
    <property type="match status" value="1"/>
</dbReference>
<evidence type="ECO:0000259" key="4">
    <source>
        <dbReference type="PROSITE" id="PS50949"/>
    </source>
</evidence>
<dbReference type="SUPFAM" id="SSF46785">
    <property type="entry name" value="Winged helix' DNA-binding domain"/>
    <property type="match status" value="1"/>
</dbReference>
<dbReference type="Proteomes" id="UP001500621">
    <property type="component" value="Unassembled WGS sequence"/>
</dbReference>
<keyword evidence="6" id="KW-1185">Reference proteome</keyword>
<dbReference type="Gene3D" id="1.10.10.10">
    <property type="entry name" value="Winged helix-like DNA-binding domain superfamily/Winged helix DNA-binding domain"/>
    <property type="match status" value="1"/>
</dbReference>
<keyword evidence="3" id="KW-0804">Transcription</keyword>
<dbReference type="Gene3D" id="3.40.1410.10">
    <property type="entry name" value="Chorismate lyase-like"/>
    <property type="match status" value="1"/>
</dbReference>
<dbReference type="InterPro" id="IPR050679">
    <property type="entry name" value="Bact_HTH_transcr_reg"/>
</dbReference>
<evidence type="ECO:0000313" key="6">
    <source>
        <dbReference type="Proteomes" id="UP001500621"/>
    </source>
</evidence>